<dbReference type="InterPro" id="IPR000860">
    <property type="entry name" value="HemC"/>
</dbReference>
<evidence type="ECO:0000259" key="11">
    <source>
        <dbReference type="Pfam" id="PF03900"/>
    </source>
</evidence>
<dbReference type="PRINTS" id="PR00151">
    <property type="entry name" value="PORPHBDMNASE"/>
</dbReference>
<dbReference type="Pfam" id="PF01379">
    <property type="entry name" value="Porphobil_deam"/>
    <property type="match status" value="1"/>
</dbReference>
<dbReference type="InterPro" id="IPR022419">
    <property type="entry name" value="Porphobilin_deaminase_cofac_BS"/>
</dbReference>
<comment type="similarity">
    <text evidence="3">Belongs to the HMBS family.</text>
</comment>
<feature type="domain" description="Porphobilinogen deaminase C-terminal" evidence="11">
    <location>
        <begin position="239"/>
        <end position="313"/>
    </location>
</feature>
<proteinExistence type="inferred from homology"/>
<evidence type="ECO:0000256" key="3">
    <source>
        <dbReference type="ARBA" id="ARBA00005638"/>
    </source>
</evidence>
<comment type="caution">
    <text evidence="12">The sequence shown here is derived from an EMBL/GenBank/DDBJ whole genome shotgun (WGS) entry which is preliminary data.</text>
</comment>
<evidence type="ECO:0000256" key="2">
    <source>
        <dbReference type="ARBA" id="ARBA00004735"/>
    </source>
</evidence>
<keyword evidence="5" id="KW-0808">Transferase</keyword>
<dbReference type="PANTHER" id="PTHR11557">
    <property type="entry name" value="PORPHOBILINOGEN DEAMINASE"/>
    <property type="match status" value="1"/>
</dbReference>
<dbReference type="InterPro" id="IPR036803">
    <property type="entry name" value="Porphobilinogen_deaminase_C_sf"/>
</dbReference>
<dbReference type="InterPro" id="IPR022418">
    <property type="entry name" value="Porphobilinogen_deaminase_C"/>
</dbReference>
<dbReference type="Pfam" id="PF03900">
    <property type="entry name" value="Porphobil_deamC"/>
    <property type="match status" value="1"/>
</dbReference>
<evidence type="ECO:0000259" key="10">
    <source>
        <dbReference type="Pfam" id="PF01379"/>
    </source>
</evidence>
<dbReference type="EMBL" id="JAVDPF010000015">
    <property type="protein sequence ID" value="KAL1876646.1"/>
    <property type="molecule type" value="Genomic_DNA"/>
</dbReference>
<dbReference type="SUPFAM" id="SSF53850">
    <property type="entry name" value="Periplasmic binding protein-like II"/>
    <property type="match status" value="1"/>
</dbReference>
<comment type="cofactor">
    <cofactor evidence="1">
        <name>dipyrromethane</name>
        <dbReference type="ChEBI" id="CHEBI:60342"/>
    </cofactor>
</comment>
<evidence type="ECO:0000256" key="1">
    <source>
        <dbReference type="ARBA" id="ARBA00001916"/>
    </source>
</evidence>
<evidence type="ECO:0000313" key="12">
    <source>
        <dbReference type="EMBL" id="KAL1876646.1"/>
    </source>
</evidence>
<dbReference type="PANTHER" id="PTHR11557:SF0">
    <property type="entry name" value="PORPHOBILINOGEN DEAMINASE"/>
    <property type="match status" value="1"/>
</dbReference>
<dbReference type="PROSITE" id="PS00533">
    <property type="entry name" value="PORPHOBILINOGEN_DEAM"/>
    <property type="match status" value="1"/>
</dbReference>
<name>A0ABR3XKZ3_9EURO</name>
<comment type="pathway">
    <text evidence="2">Porphyrin-containing compound metabolism; protoporphyrin-IX biosynthesis; coproporphyrinogen-III from 5-aminolevulinate: step 2/4.</text>
</comment>
<evidence type="ECO:0000256" key="9">
    <source>
        <dbReference type="ARBA" id="ARBA00033064"/>
    </source>
</evidence>
<evidence type="ECO:0000256" key="7">
    <source>
        <dbReference type="ARBA" id="ARBA00023244"/>
    </source>
</evidence>
<dbReference type="NCBIfam" id="TIGR00212">
    <property type="entry name" value="hemC"/>
    <property type="match status" value="1"/>
</dbReference>
<dbReference type="InterPro" id="IPR022417">
    <property type="entry name" value="Porphobilin_deaminase_N"/>
</dbReference>
<reference evidence="12 13" key="1">
    <citation type="journal article" date="2024" name="IMA Fungus">
        <title>IMA Genome - F19 : A genome assembly and annotation guide to empower mycologists, including annotated draft genome sequences of Ceratocystis pirilliformis, Diaporthe australafricana, Fusarium ophioides, Paecilomyces lecythidis, and Sporothrix stenoceras.</title>
        <authorList>
            <person name="Aylward J."/>
            <person name="Wilson A.M."/>
            <person name="Visagie C.M."/>
            <person name="Spraker J."/>
            <person name="Barnes I."/>
            <person name="Buitendag C."/>
            <person name="Ceriani C."/>
            <person name="Del Mar Angel L."/>
            <person name="du Plessis D."/>
            <person name="Fuchs T."/>
            <person name="Gasser K."/>
            <person name="Kramer D."/>
            <person name="Li W."/>
            <person name="Munsamy K."/>
            <person name="Piso A."/>
            <person name="Price J.L."/>
            <person name="Sonnekus B."/>
            <person name="Thomas C."/>
            <person name="van der Nest A."/>
            <person name="van Dijk A."/>
            <person name="van Heerden A."/>
            <person name="van Vuuren N."/>
            <person name="Yilmaz N."/>
            <person name="Duong T.A."/>
            <person name="van der Merwe N.A."/>
            <person name="Wingfield M.J."/>
            <person name="Wingfield B.D."/>
        </authorList>
    </citation>
    <scope>NUCLEOTIDE SEQUENCE [LARGE SCALE GENOMIC DNA]</scope>
    <source>
        <strain evidence="12 13">CMW 18167</strain>
    </source>
</reference>
<dbReference type="Gene3D" id="3.40.190.10">
    <property type="entry name" value="Periplasmic binding protein-like II"/>
    <property type="match status" value="2"/>
</dbReference>
<dbReference type="CDD" id="cd13645">
    <property type="entry name" value="PBP2_HuPBGD_like"/>
    <property type="match status" value="1"/>
</dbReference>
<evidence type="ECO:0000256" key="6">
    <source>
        <dbReference type="ARBA" id="ARBA00023133"/>
    </source>
</evidence>
<dbReference type="SUPFAM" id="SSF54782">
    <property type="entry name" value="Porphobilinogen deaminase (hydroxymethylbilane synthase), C-terminal domain"/>
    <property type="match status" value="1"/>
</dbReference>
<dbReference type="Proteomes" id="UP001583193">
    <property type="component" value="Unassembled WGS sequence"/>
</dbReference>
<feature type="domain" description="Porphobilinogen deaminase N-terminal" evidence="10">
    <location>
        <begin position="10"/>
        <end position="223"/>
    </location>
</feature>
<evidence type="ECO:0000256" key="4">
    <source>
        <dbReference type="ARBA" id="ARBA00012655"/>
    </source>
</evidence>
<gene>
    <name evidence="12" type="ORF">Plec18167_005053</name>
</gene>
<evidence type="ECO:0000256" key="5">
    <source>
        <dbReference type="ARBA" id="ARBA00022679"/>
    </source>
</evidence>
<evidence type="ECO:0000313" key="13">
    <source>
        <dbReference type="Proteomes" id="UP001583193"/>
    </source>
</evidence>
<keyword evidence="13" id="KW-1185">Reference proteome</keyword>
<organism evidence="12 13">
    <name type="scientific">Paecilomyces lecythidis</name>
    <dbReference type="NCBI Taxonomy" id="3004212"/>
    <lineage>
        <taxon>Eukaryota</taxon>
        <taxon>Fungi</taxon>
        <taxon>Dikarya</taxon>
        <taxon>Ascomycota</taxon>
        <taxon>Pezizomycotina</taxon>
        <taxon>Eurotiomycetes</taxon>
        <taxon>Eurotiomycetidae</taxon>
        <taxon>Eurotiales</taxon>
        <taxon>Thermoascaceae</taxon>
        <taxon>Paecilomyces</taxon>
    </lineage>
</organism>
<evidence type="ECO:0000256" key="8">
    <source>
        <dbReference type="ARBA" id="ARBA00030685"/>
    </source>
</evidence>
<dbReference type="PIRSF" id="PIRSF001438">
    <property type="entry name" value="4pyrrol_synth_OHMeBilane_synth"/>
    <property type="match status" value="1"/>
</dbReference>
<dbReference type="EC" id="2.5.1.61" evidence="4"/>
<keyword evidence="7" id="KW-0627">Porphyrin biosynthesis</keyword>
<accession>A0ABR3XKZ3</accession>
<sequence>MEIPSVQKTLRIGTRKSKLAIVQAEGIRDKLQKLAPERSFEIQALHTLGDKNKSTALYNFDAKSLWTAELESLLTSGELDVIVHCLKDMPTRLPESCCLAAIPLRDDPRDALIVKAGLPYTSLKALPEGSVVGTSSVRRIAQLRRLYPHLRFANLRGNVETRLAKVDNPESEYSCMVMSAAGLERIGLSHRITQYLGSKDGGILHAVGQGALGLEIRKGDDETLSLLNQLADKRSTLAGLAERALMRALEGGCSVPIGVETEWLDHLQDMLLRMSAMVVSLDGSHSVEDTIEVTVRTGDEANAVGEELAARLVKAGASVILEDINAHRPEKD</sequence>
<keyword evidence="6" id="KW-0350">Heme biosynthesis</keyword>
<dbReference type="Gene3D" id="3.30.160.40">
    <property type="entry name" value="Porphobilinogen deaminase, C-terminal domain"/>
    <property type="match status" value="1"/>
</dbReference>
<protein>
    <recommendedName>
        <fullName evidence="4">hydroxymethylbilane synthase</fullName>
        <ecNumber evidence="4">2.5.1.61</ecNumber>
    </recommendedName>
    <alternativeName>
        <fullName evidence="9">Hydroxymethylbilane synthase</fullName>
    </alternativeName>
    <alternativeName>
        <fullName evidence="8">Pre-uroporphyrinogen synthase</fullName>
    </alternativeName>
</protein>